<dbReference type="Proteomes" id="UP000664277">
    <property type="component" value="Unassembled WGS sequence"/>
</dbReference>
<feature type="region of interest" description="Disordered" evidence="1">
    <location>
        <begin position="20"/>
        <end position="44"/>
    </location>
</feature>
<accession>A0A8J7P7L1</accession>
<evidence type="ECO:0000313" key="3">
    <source>
        <dbReference type="Proteomes" id="UP000664277"/>
    </source>
</evidence>
<name>A0A8J7P7L1_9BACT</name>
<feature type="compositionally biased region" description="Basic and acidic residues" evidence="1">
    <location>
        <begin position="24"/>
        <end position="41"/>
    </location>
</feature>
<evidence type="ECO:0000313" key="2">
    <source>
        <dbReference type="EMBL" id="MBN8660289.1"/>
    </source>
</evidence>
<sequence>MKQLPPKLQEMIFFQVPVNFMPQDGRDNPKNDSKDKIEPVQDRAAQPFSESVLTYLRETPPVKPTSQSDLPPGLAKATDLLPKELLSNPIGELNRGIAKLDNIESIKVSRNPDGSRHVSIDLEHGLSAPAPNVMVGRQRPLRTRIDEKVSFDVKNDGVNLSLYNINGLSTDVQGPLGRVRNSRTQSMTIRPGENGYVDSTGSARVLGREITKSVRMGKDVFAPDDFMHKVLDGDFKDLTGALRLYQDRGENLGLSIDRKGKDRLDITTDGGKPGQKRQLQLNTELKHLGVTVSGLELDNIVSASLKSGNSVGLENISGIKAQVEKSIFGLKTAMSITPERMTVENVNGEPALRFDLKIGKEPASFTVPVRKLREEAAKKVAS</sequence>
<evidence type="ECO:0000256" key="1">
    <source>
        <dbReference type="SAM" id="MobiDB-lite"/>
    </source>
</evidence>
<organism evidence="2 3">
    <name type="scientific">Candidatus Obscuribacter phosphatis</name>
    <dbReference type="NCBI Taxonomy" id="1906157"/>
    <lineage>
        <taxon>Bacteria</taxon>
        <taxon>Bacillati</taxon>
        <taxon>Candidatus Melainabacteria</taxon>
        <taxon>Candidatus Obscuribacterales</taxon>
        <taxon>Candidatus Obscuribacteraceae</taxon>
        <taxon>Candidatus Obscuribacter</taxon>
    </lineage>
</organism>
<comment type="caution">
    <text evidence="2">The sequence shown here is derived from an EMBL/GenBank/DDBJ whole genome shotgun (WGS) entry which is preliminary data.</text>
</comment>
<dbReference type="EMBL" id="JAFLCK010000009">
    <property type="protein sequence ID" value="MBN8660289.1"/>
    <property type="molecule type" value="Genomic_DNA"/>
</dbReference>
<protein>
    <submittedName>
        <fullName evidence="2">Uncharacterized protein</fullName>
    </submittedName>
</protein>
<dbReference type="AlphaFoldDB" id="A0A8J7P7L1"/>
<reference evidence="2" key="1">
    <citation type="submission" date="2021-02" db="EMBL/GenBank/DDBJ databases">
        <title>Genome-Resolved Metagenomics of a Microbial Community Performing Photosynthetic Biological Nutrient Removal.</title>
        <authorList>
            <person name="Mcdaniel E.A."/>
        </authorList>
    </citation>
    <scope>NUCLEOTIDE SEQUENCE</scope>
    <source>
        <strain evidence="2">UWPOB_OBS1</strain>
    </source>
</reference>
<gene>
    <name evidence="2" type="ORF">J0M35_08015</name>
</gene>
<proteinExistence type="predicted"/>